<dbReference type="InterPro" id="IPR038213">
    <property type="entry name" value="IFI6/IFI27-like_sf"/>
</dbReference>
<keyword evidence="1" id="KW-0472">Membrane</keyword>
<keyword evidence="1" id="KW-1133">Transmembrane helix</keyword>
<name>A0ABN7S4W6_OIKDI</name>
<proteinExistence type="predicted"/>
<evidence type="ECO:0000313" key="2">
    <source>
        <dbReference type="EMBL" id="CAG5090594.1"/>
    </source>
</evidence>
<sequence length="102" mass="10924">MFTWIIISGLIGCIGFPLVICILGFTVQGVRRKSCASGVQSTYYRGETGGCFSCCQSLGTSIFVMVIIGFVIGAVSGGFIAHGVYENHHPSNETLTFEKFST</sequence>
<keyword evidence="3" id="KW-1185">Reference proteome</keyword>
<accession>A0ABN7S4W6</accession>
<feature type="transmembrane region" description="Helical" evidence="1">
    <location>
        <begin position="6"/>
        <end position="27"/>
    </location>
</feature>
<protein>
    <submittedName>
        <fullName evidence="2">Oidioi.mRNA.OKI2018_I69.PAR.g12658.t1.cds</fullName>
    </submittedName>
</protein>
<organism evidence="2 3">
    <name type="scientific">Oikopleura dioica</name>
    <name type="common">Tunicate</name>
    <dbReference type="NCBI Taxonomy" id="34765"/>
    <lineage>
        <taxon>Eukaryota</taxon>
        <taxon>Metazoa</taxon>
        <taxon>Chordata</taxon>
        <taxon>Tunicata</taxon>
        <taxon>Appendicularia</taxon>
        <taxon>Copelata</taxon>
        <taxon>Oikopleuridae</taxon>
        <taxon>Oikopleura</taxon>
    </lineage>
</organism>
<gene>
    <name evidence="2" type="ORF">OKIOD_LOCUS4216</name>
</gene>
<dbReference type="Gene3D" id="6.10.110.10">
    <property type="match status" value="1"/>
</dbReference>
<evidence type="ECO:0000256" key="1">
    <source>
        <dbReference type="SAM" id="Phobius"/>
    </source>
</evidence>
<feature type="transmembrane region" description="Helical" evidence="1">
    <location>
        <begin position="62"/>
        <end position="85"/>
    </location>
</feature>
<dbReference type="EMBL" id="OU015568">
    <property type="protein sequence ID" value="CAG5090594.1"/>
    <property type="molecule type" value="Genomic_DNA"/>
</dbReference>
<dbReference type="Proteomes" id="UP001158576">
    <property type="component" value="Chromosome PAR"/>
</dbReference>
<reference evidence="2 3" key="1">
    <citation type="submission" date="2021-04" db="EMBL/GenBank/DDBJ databases">
        <authorList>
            <person name="Bliznina A."/>
        </authorList>
    </citation>
    <scope>NUCLEOTIDE SEQUENCE [LARGE SCALE GENOMIC DNA]</scope>
</reference>
<keyword evidence="1" id="KW-0812">Transmembrane</keyword>
<evidence type="ECO:0000313" key="3">
    <source>
        <dbReference type="Proteomes" id="UP001158576"/>
    </source>
</evidence>